<evidence type="ECO:0000256" key="1">
    <source>
        <dbReference type="ARBA" id="ARBA00000677"/>
    </source>
</evidence>
<sequence length="196" mass="22538">MMQSNGFVRELIEYVVTFLVVLVIMLGVRHFIVAPFQVDGRSMDYTLADQERLFMWRRGSLDHFDVITFHPPHKEDTLYVKRIIGLPGDTIEYKNDTLYLNGQAVDEPYLDQKKSETDGNFTQDFTLEEVTGETVVPEGMMFVLGDNRRNSVDSRSFGFVSQDAFEGRAFFKFWPLSHMGKLTNYGLNEAGQLVVE</sequence>
<dbReference type="PROSITE" id="PS00761">
    <property type="entry name" value="SPASE_I_3"/>
    <property type="match status" value="1"/>
</dbReference>
<dbReference type="InterPro" id="IPR019758">
    <property type="entry name" value="Pept_S26A_signal_pept_1_CS"/>
</dbReference>
<dbReference type="EMBL" id="PNHE01000026">
    <property type="protein sequence ID" value="PMC58081.1"/>
    <property type="molecule type" value="Genomic_DNA"/>
</dbReference>
<dbReference type="PROSITE" id="PS00760">
    <property type="entry name" value="SPASE_I_2"/>
    <property type="match status" value="1"/>
</dbReference>
<dbReference type="GO" id="GO:0004252">
    <property type="term" value="F:serine-type endopeptidase activity"/>
    <property type="evidence" value="ECO:0007669"/>
    <property type="project" value="InterPro"/>
</dbReference>
<feature type="transmembrane region" description="Helical" evidence="7">
    <location>
        <begin position="12"/>
        <end position="32"/>
    </location>
</feature>
<keyword evidence="7" id="KW-0472">Membrane</keyword>
<evidence type="ECO:0000259" key="8">
    <source>
        <dbReference type="Pfam" id="PF10502"/>
    </source>
</evidence>
<evidence type="ECO:0000256" key="5">
    <source>
        <dbReference type="ARBA" id="ARBA00022801"/>
    </source>
</evidence>
<evidence type="ECO:0000256" key="4">
    <source>
        <dbReference type="ARBA" id="ARBA00013208"/>
    </source>
</evidence>
<evidence type="ECO:0000313" key="10">
    <source>
        <dbReference type="Proteomes" id="UP000235682"/>
    </source>
</evidence>
<dbReference type="GO" id="GO:0006465">
    <property type="term" value="P:signal peptide processing"/>
    <property type="evidence" value="ECO:0007669"/>
    <property type="project" value="InterPro"/>
</dbReference>
<gene>
    <name evidence="9" type="primary">lepB</name>
    <name evidence="9" type="ORF">CJ205_06240</name>
</gene>
<dbReference type="InterPro" id="IPR000223">
    <property type="entry name" value="Pept_S26A_signal_pept_1"/>
</dbReference>
<dbReference type="PANTHER" id="PTHR43390:SF1">
    <property type="entry name" value="CHLOROPLAST PROCESSING PEPTIDASE"/>
    <property type="match status" value="1"/>
</dbReference>
<evidence type="ECO:0000256" key="7">
    <source>
        <dbReference type="RuleBase" id="RU362042"/>
    </source>
</evidence>
<organism evidence="9 10">
    <name type="scientific">Dolosicoccus paucivorans</name>
    <dbReference type="NCBI Taxonomy" id="84521"/>
    <lineage>
        <taxon>Bacteria</taxon>
        <taxon>Bacillati</taxon>
        <taxon>Bacillota</taxon>
        <taxon>Bacilli</taxon>
        <taxon>Lactobacillales</taxon>
        <taxon>Aerococcaceae</taxon>
        <taxon>Dolosicoccus</taxon>
    </lineage>
</organism>
<keyword evidence="7" id="KW-0645">Protease</keyword>
<dbReference type="SUPFAM" id="SSF51306">
    <property type="entry name" value="LexA/Signal peptidase"/>
    <property type="match status" value="1"/>
</dbReference>
<name>A0A2N6SLY5_9LACT</name>
<dbReference type="InterPro" id="IPR019533">
    <property type="entry name" value="Peptidase_S26"/>
</dbReference>
<dbReference type="AlphaFoldDB" id="A0A2N6SLY5"/>
<feature type="active site" evidence="6">
    <location>
        <position position="81"/>
    </location>
</feature>
<dbReference type="PRINTS" id="PR00727">
    <property type="entry name" value="LEADERPTASE"/>
</dbReference>
<comment type="catalytic activity">
    <reaction evidence="1 7">
        <text>Cleavage of hydrophobic, N-terminal signal or leader sequences from secreted and periplasmic proteins.</text>
        <dbReference type="EC" id="3.4.21.89"/>
    </reaction>
</comment>
<dbReference type="Gene3D" id="2.10.109.10">
    <property type="entry name" value="Umud Fragment, subunit A"/>
    <property type="match status" value="1"/>
</dbReference>
<dbReference type="Pfam" id="PF10502">
    <property type="entry name" value="Peptidase_S26"/>
    <property type="match status" value="1"/>
</dbReference>
<dbReference type="NCBIfam" id="TIGR02227">
    <property type="entry name" value="sigpep_I_bact"/>
    <property type="match status" value="1"/>
</dbReference>
<dbReference type="Proteomes" id="UP000235682">
    <property type="component" value="Unassembled WGS sequence"/>
</dbReference>
<reference evidence="9 10" key="1">
    <citation type="submission" date="2017-09" db="EMBL/GenBank/DDBJ databases">
        <title>Bacterial strain isolated from the female urinary microbiota.</title>
        <authorList>
            <person name="Thomas-White K."/>
            <person name="Kumar N."/>
            <person name="Forster S."/>
            <person name="Putonti C."/>
            <person name="Lawley T."/>
            <person name="Wolfe A.J."/>
        </authorList>
    </citation>
    <scope>NUCLEOTIDE SEQUENCE [LARGE SCALE GENOMIC DNA]</scope>
    <source>
        <strain evidence="9 10">UMB0852</strain>
    </source>
</reference>
<evidence type="ECO:0000256" key="6">
    <source>
        <dbReference type="PIRSR" id="PIRSR600223-1"/>
    </source>
</evidence>
<keyword evidence="7" id="KW-0812">Transmembrane</keyword>
<comment type="caution">
    <text evidence="9">The sequence shown here is derived from an EMBL/GenBank/DDBJ whole genome shotgun (WGS) entry which is preliminary data.</text>
</comment>
<dbReference type="CDD" id="cd06530">
    <property type="entry name" value="S26_SPase_I"/>
    <property type="match status" value="1"/>
</dbReference>
<dbReference type="InterPro" id="IPR019757">
    <property type="entry name" value="Pept_S26A_signal_pept_1_Lys-AS"/>
</dbReference>
<evidence type="ECO:0000256" key="3">
    <source>
        <dbReference type="ARBA" id="ARBA00009370"/>
    </source>
</evidence>
<accession>A0A2N6SLY5</accession>
<dbReference type="OrthoDB" id="9802919at2"/>
<comment type="similarity">
    <text evidence="3 7">Belongs to the peptidase S26 family.</text>
</comment>
<evidence type="ECO:0000313" key="9">
    <source>
        <dbReference type="EMBL" id="PMC58081.1"/>
    </source>
</evidence>
<dbReference type="InterPro" id="IPR036286">
    <property type="entry name" value="LexA/Signal_pep-like_sf"/>
</dbReference>
<feature type="active site" evidence="6">
    <location>
        <position position="42"/>
    </location>
</feature>
<dbReference type="STRING" id="84521.SAMN04487994_102213"/>
<keyword evidence="5 7" id="KW-0378">Hydrolase</keyword>
<dbReference type="GO" id="GO:0009003">
    <property type="term" value="F:signal peptidase activity"/>
    <property type="evidence" value="ECO:0007669"/>
    <property type="project" value="UniProtKB-EC"/>
</dbReference>
<dbReference type="GO" id="GO:0005886">
    <property type="term" value="C:plasma membrane"/>
    <property type="evidence" value="ECO:0007669"/>
    <property type="project" value="UniProtKB-SubCell"/>
</dbReference>
<proteinExistence type="inferred from homology"/>
<comment type="subcellular location">
    <subcellularLocation>
        <location evidence="2">Cell membrane</location>
        <topology evidence="2">Single-pass type II membrane protein</topology>
    </subcellularLocation>
    <subcellularLocation>
        <location evidence="7">Membrane</location>
        <topology evidence="7">Single-pass type II membrane protein</topology>
    </subcellularLocation>
</comment>
<keyword evidence="7" id="KW-1133">Transmembrane helix</keyword>
<feature type="domain" description="Peptidase S26" evidence="8">
    <location>
        <begin position="12"/>
        <end position="174"/>
    </location>
</feature>
<dbReference type="EC" id="3.4.21.89" evidence="4 7"/>
<dbReference type="PANTHER" id="PTHR43390">
    <property type="entry name" value="SIGNAL PEPTIDASE I"/>
    <property type="match status" value="1"/>
</dbReference>
<protein>
    <recommendedName>
        <fullName evidence="4 7">Signal peptidase I</fullName>
        <ecNumber evidence="4 7">3.4.21.89</ecNumber>
    </recommendedName>
</protein>
<keyword evidence="10" id="KW-1185">Reference proteome</keyword>
<evidence type="ECO:0000256" key="2">
    <source>
        <dbReference type="ARBA" id="ARBA00004401"/>
    </source>
</evidence>